<dbReference type="FunFam" id="2.10.25.10:FF:000118">
    <property type="entry name" value="protein delta homolog 2"/>
    <property type="match status" value="1"/>
</dbReference>
<evidence type="ECO:0000256" key="3">
    <source>
        <dbReference type="ARBA" id="ARBA00022737"/>
    </source>
</evidence>
<dbReference type="Pfam" id="PF00008">
    <property type="entry name" value="EGF"/>
    <property type="match status" value="2"/>
</dbReference>
<dbReference type="PANTHER" id="PTHR12916">
    <property type="entry name" value="CYTOCHROME C OXIDASE POLYPEPTIDE VIC-2"/>
    <property type="match status" value="1"/>
</dbReference>
<keyword evidence="4 6" id="KW-1015">Disulfide bond</keyword>
<dbReference type="GO" id="GO:0005112">
    <property type="term" value="F:Notch binding"/>
    <property type="evidence" value="ECO:0007669"/>
    <property type="project" value="TreeGrafter"/>
</dbReference>
<protein>
    <recommendedName>
        <fullName evidence="7">EGF-like domain-containing protein</fullName>
    </recommendedName>
</protein>
<feature type="domain" description="EGF-like" evidence="7">
    <location>
        <begin position="18"/>
        <end position="54"/>
    </location>
</feature>
<dbReference type="AlphaFoldDB" id="A0A4Y2R6Y8"/>
<evidence type="ECO:0000256" key="4">
    <source>
        <dbReference type="ARBA" id="ARBA00023157"/>
    </source>
</evidence>
<dbReference type="CDD" id="cd00054">
    <property type="entry name" value="EGF_CA"/>
    <property type="match status" value="2"/>
</dbReference>
<dbReference type="PROSITE" id="PS50026">
    <property type="entry name" value="EGF_3"/>
    <property type="match status" value="2"/>
</dbReference>
<sequence length="183" mass="20215">MHGLSTSFNGMKNFLLGNGDPCASNPCKNEGTCEADGTGFKCECKEPWKGKTCEENDEGKNGCEDENPCKNGGTCEPKGGKSYECDCLLGFNGTNCEIIQWCYDNKVICGDTPCLYDEETGSGFCYCKDLYFDAKTKTCKGKSRFHRIELLCLLQTYQTFGWRVTVILKGISCESANETISDH</sequence>
<keyword evidence="5" id="KW-0325">Glycoprotein</keyword>
<comment type="caution">
    <text evidence="8">The sequence shown here is derived from an EMBL/GenBank/DDBJ whole genome shotgun (WGS) entry which is preliminary data.</text>
</comment>
<dbReference type="OrthoDB" id="283575at2759"/>
<reference evidence="8 9" key="1">
    <citation type="journal article" date="2019" name="Sci. Rep.">
        <title>Orb-weaving spider Araneus ventricosus genome elucidates the spidroin gene catalogue.</title>
        <authorList>
            <person name="Kono N."/>
            <person name="Nakamura H."/>
            <person name="Ohtoshi R."/>
            <person name="Moran D.A.P."/>
            <person name="Shinohara A."/>
            <person name="Yoshida Y."/>
            <person name="Fujiwara M."/>
            <person name="Mori M."/>
            <person name="Tomita M."/>
            <person name="Arakawa K."/>
        </authorList>
    </citation>
    <scope>NUCLEOTIDE SEQUENCE [LARGE SCALE GENOMIC DNA]</scope>
</reference>
<feature type="disulfide bond" evidence="6">
    <location>
        <begin position="44"/>
        <end position="53"/>
    </location>
</feature>
<evidence type="ECO:0000259" key="7">
    <source>
        <dbReference type="PROSITE" id="PS50026"/>
    </source>
</evidence>
<keyword evidence="2" id="KW-0732">Signal</keyword>
<dbReference type="PRINTS" id="PR00010">
    <property type="entry name" value="EGFBLOOD"/>
</dbReference>
<evidence type="ECO:0000256" key="1">
    <source>
        <dbReference type="ARBA" id="ARBA00022536"/>
    </source>
</evidence>
<feature type="domain" description="EGF-like" evidence="7">
    <location>
        <begin position="59"/>
        <end position="97"/>
    </location>
</feature>
<evidence type="ECO:0000313" key="9">
    <source>
        <dbReference type="Proteomes" id="UP000499080"/>
    </source>
</evidence>
<evidence type="ECO:0000256" key="5">
    <source>
        <dbReference type="ARBA" id="ARBA00023180"/>
    </source>
</evidence>
<keyword evidence="3" id="KW-0677">Repeat</keyword>
<dbReference type="FunFam" id="2.10.25.10:FF:000321">
    <property type="entry name" value="Protein delta homolog 1"/>
    <property type="match status" value="1"/>
</dbReference>
<dbReference type="SMART" id="SM00179">
    <property type="entry name" value="EGF_CA"/>
    <property type="match status" value="2"/>
</dbReference>
<dbReference type="SUPFAM" id="SSF57196">
    <property type="entry name" value="EGF/Laminin"/>
    <property type="match status" value="2"/>
</dbReference>
<dbReference type="PROSITE" id="PS00022">
    <property type="entry name" value="EGF_1"/>
    <property type="match status" value="2"/>
</dbReference>
<proteinExistence type="predicted"/>
<comment type="caution">
    <text evidence="6">Lacks conserved residue(s) required for the propagation of feature annotation.</text>
</comment>
<feature type="disulfide bond" evidence="6">
    <location>
        <begin position="87"/>
        <end position="96"/>
    </location>
</feature>
<evidence type="ECO:0000256" key="6">
    <source>
        <dbReference type="PROSITE-ProRule" id="PRU00076"/>
    </source>
</evidence>
<dbReference type="PROSITE" id="PS01186">
    <property type="entry name" value="EGF_2"/>
    <property type="match status" value="2"/>
</dbReference>
<keyword evidence="1 6" id="KW-0245">EGF-like domain</keyword>
<keyword evidence="9" id="KW-1185">Reference proteome</keyword>
<organism evidence="8 9">
    <name type="scientific">Araneus ventricosus</name>
    <name type="common">Orbweaver spider</name>
    <name type="synonym">Epeira ventricosa</name>
    <dbReference type="NCBI Taxonomy" id="182803"/>
    <lineage>
        <taxon>Eukaryota</taxon>
        <taxon>Metazoa</taxon>
        <taxon>Ecdysozoa</taxon>
        <taxon>Arthropoda</taxon>
        <taxon>Chelicerata</taxon>
        <taxon>Arachnida</taxon>
        <taxon>Araneae</taxon>
        <taxon>Araneomorphae</taxon>
        <taxon>Entelegynae</taxon>
        <taxon>Araneoidea</taxon>
        <taxon>Araneidae</taxon>
        <taxon>Araneus</taxon>
    </lineage>
</organism>
<dbReference type="GO" id="GO:0005509">
    <property type="term" value="F:calcium ion binding"/>
    <property type="evidence" value="ECO:0007669"/>
    <property type="project" value="InterPro"/>
</dbReference>
<dbReference type="PANTHER" id="PTHR12916:SF9">
    <property type="entry name" value="NEUROGENIC LOCUS NOTCH HOMOLOG PROTEIN 1-RELATED"/>
    <property type="match status" value="1"/>
</dbReference>
<dbReference type="EMBL" id="BGPR01015944">
    <property type="protein sequence ID" value="GBN71236.1"/>
    <property type="molecule type" value="Genomic_DNA"/>
</dbReference>
<evidence type="ECO:0000256" key="2">
    <source>
        <dbReference type="ARBA" id="ARBA00022729"/>
    </source>
</evidence>
<gene>
    <name evidence="8" type="ORF">AVEN_163834_1</name>
</gene>
<dbReference type="Proteomes" id="UP000499080">
    <property type="component" value="Unassembled WGS sequence"/>
</dbReference>
<dbReference type="Gene3D" id="2.10.25.10">
    <property type="entry name" value="Laminin"/>
    <property type="match status" value="2"/>
</dbReference>
<evidence type="ECO:0000313" key="8">
    <source>
        <dbReference type="EMBL" id="GBN71236.1"/>
    </source>
</evidence>
<accession>A0A4Y2R6Y8</accession>
<dbReference type="InterPro" id="IPR000742">
    <property type="entry name" value="EGF"/>
</dbReference>
<dbReference type="InterPro" id="IPR001881">
    <property type="entry name" value="EGF-like_Ca-bd_dom"/>
</dbReference>
<name>A0A4Y2R6Y8_ARAVE</name>
<dbReference type="SMART" id="SM00181">
    <property type="entry name" value="EGF"/>
    <property type="match status" value="3"/>
</dbReference>
<dbReference type="GO" id="GO:0007219">
    <property type="term" value="P:Notch signaling pathway"/>
    <property type="evidence" value="ECO:0007669"/>
    <property type="project" value="TreeGrafter"/>
</dbReference>